<dbReference type="GO" id="GO:0030288">
    <property type="term" value="C:outer membrane-bounded periplasmic space"/>
    <property type="evidence" value="ECO:0007669"/>
    <property type="project" value="TreeGrafter"/>
</dbReference>
<sequence length="709" mass="82359">MKTKFIIPFLAITLLFSNSVSSNTFSNNDNDPDKDRIIVYVLKNILSRYHYVQKDLNDDFSEHVYNTFIDGLDPSKRYFTQEDLKEFSQYKYQIDNQLKESNIDFYKLVYNRFLEKLTIAKKNYRTLLEQPFNFKKDEVIDIDYEKVPFAKNETELIDHWRKQLKLSVLSNIEDAEAQQNEKAKKDKTFKKKTFKELESEARKKVLKNMDDLYMRIGELENSDWYSTFLNSIVSGFDPHTTYMSPRIKTRFDQEMSGKLEGIGARLQKKGIYTHIVELISGGPAWKQGELEADDIILKVAQGDGEPLDIVGMRLDDAIKFIKGKKGTEVRLTVKKKIDGSIKVIPIIRDVVELEETFVKSSIVEKDGKKYGIINLPRFYIDFNDLSRRDAAKDMEREIERLKSENVKGLIVDLRDNGGGSLKTAIEIGGLFIKKGPIVQVKYRGEEPLVKNDTDPKIQWGGPLVVMVNEFSASASEIFAAAMQDYKRGIIIGGKQTYGKGTVQNVLPINRFYEQYPDDLGALKMTIQKFYRINGGSTQIEGVYSDISLPSRYSYMDFGERDLDGALPWDKVQQAKYTTTNSYRNFTDVVYNSKQRVTSDEKFNKINDYAKWLKKNQDERVYSLNYETFKKESEAKNKEAEKFKDIFKFDSHLTFNSPKYELDLFKKDTVLKDKRTVWHKNLQKDIYMNEALNVLSELKMNENYNAIVKH</sequence>
<gene>
    <name evidence="8" type="ORF">DFQ07_2902</name>
</gene>
<dbReference type="GO" id="GO:0008236">
    <property type="term" value="F:serine-type peptidase activity"/>
    <property type="evidence" value="ECO:0007669"/>
    <property type="project" value="UniProtKB-KW"/>
</dbReference>
<dbReference type="Gene3D" id="2.30.42.10">
    <property type="match status" value="1"/>
</dbReference>
<dbReference type="InterPro" id="IPR004447">
    <property type="entry name" value="Peptidase_S41A"/>
</dbReference>
<dbReference type="PROSITE" id="PS50106">
    <property type="entry name" value="PDZ"/>
    <property type="match status" value="1"/>
</dbReference>
<evidence type="ECO:0000256" key="1">
    <source>
        <dbReference type="ARBA" id="ARBA00009179"/>
    </source>
</evidence>
<evidence type="ECO:0000313" key="8">
    <source>
        <dbReference type="EMBL" id="TDQ22880.1"/>
    </source>
</evidence>
<dbReference type="GO" id="GO:0007165">
    <property type="term" value="P:signal transduction"/>
    <property type="evidence" value="ECO:0007669"/>
    <property type="project" value="TreeGrafter"/>
</dbReference>
<evidence type="ECO:0000256" key="5">
    <source>
        <dbReference type="RuleBase" id="RU004404"/>
    </source>
</evidence>
<dbReference type="GO" id="GO:0004175">
    <property type="term" value="F:endopeptidase activity"/>
    <property type="evidence" value="ECO:0007669"/>
    <property type="project" value="TreeGrafter"/>
</dbReference>
<keyword evidence="9" id="KW-1185">Reference proteome</keyword>
<dbReference type="InterPro" id="IPR020992">
    <property type="entry name" value="Tail_Prtase_C"/>
</dbReference>
<name>A0A4R6TDK5_9FLAO</name>
<evidence type="ECO:0000256" key="3">
    <source>
        <dbReference type="ARBA" id="ARBA00022801"/>
    </source>
</evidence>
<dbReference type="CDD" id="cd06782">
    <property type="entry name" value="cpPDZ_CPP-like"/>
    <property type="match status" value="1"/>
</dbReference>
<feature type="chain" id="PRO_5020397780" evidence="6">
    <location>
        <begin position="23"/>
        <end position="709"/>
    </location>
</feature>
<dbReference type="RefSeq" id="WP_133537886.1">
    <property type="nucleotide sequence ID" value="NZ_SNYH01000006.1"/>
</dbReference>
<evidence type="ECO:0000256" key="4">
    <source>
        <dbReference type="ARBA" id="ARBA00022825"/>
    </source>
</evidence>
<evidence type="ECO:0000256" key="2">
    <source>
        <dbReference type="ARBA" id="ARBA00022670"/>
    </source>
</evidence>
<dbReference type="SMART" id="SM00245">
    <property type="entry name" value="TSPc"/>
    <property type="match status" value="1"/>
</dbReference>
<feature type="signal peptide" evidence="6">
    <location>
        <begin position="1"/>
        <end position="22"/>
    </location>
</feature>
<keyword evidence="2 5" id="KW-0645">Protease</keyword>
<evidence type="ECO:0000256" key="6">
    <source>
        <dbReference type="SAM" id="SignalP"/>
    </source>
</evidence>
<dbReference type="SMART" id="SM00228">
    <property type="entry name" value="PDZ"/>
    <property type="match status" value="1"/>
</dbReference>
<dbReference type="NCBIfam" id="TIGR00225">
    <property type="entry name" value="prc"/>
    <property type="match status" value="1"/>
</dbReference>
<dbReference type="Pfam" id="PF11818">
    <property type="entry name" value="DUF3340"/>
    <property type="match status" value="1"/>
</dbReference>
<accession>A0A4R6TDK5</accession>
<protein>
    <submittedName>
        <fullName evidence="8">Carboxyl-terminal processing protease</fullName>
    </submittedName>
</protein>
<dbReference type="PANTHER" id="PTHR32060">
    <property type="entry name" value="TAIL-SPECIFIC PROTEASE"/>
    <property type="match status" value="1"/>
</dbReference>
<dbReference type="OrthoDB" id="9812068at2"/>
<dbReference type="CDD" id="cd07560">
    <property type="entry name" value="Peptidase_S41_CPP"/>
    <property type="match status" value="1"/>
</dbReference>
<dbReference type="Gene3D" id="3.90.226.10">
    <property type="entry name" value="2-enoyl-CoA Hydratase, Chain A, domain 1"/>
    <property type="match status" value="1"/>
</dbReference>
<reference evidence="8 9" key="1">
    <citation type="submission" date="2019-03" db="EMBL/GenBank/DDBJ databases">
        <title>Genomic Encyclopedia of Type Strains, Phase III (KMG-III): the genomes of soil and plant-associated and newly described type strains.</title>
        <authorList>
            <person name="Whitman W."/>
        </authorList>
    </citation>
    <scope>NUCLEOTIDE SEQUENCE [LARGE SCALE GENOMIC DNA]</scope>
    <source>
        <strain evidence="8 9">CECT 8283</strain>
    </source>
</reference>
<evidence type="ECO:0000259" key="7">
    <source>
        <dbReference type="PROSITE" id="PS50106"/>
    </source>
</evidence>
<dbReference type="Pfam" id="PF17804">
    <property type="entry name" value="TSP_NTD"/>
    <property type="match status" value="1"/>
</dbReference>
<feature type="domain" description="PDZ" evidence="7">
    <location>
        <begin position="248"/>
        <end position="322"/>
    </location>
</feature>
<proteinExistence type="inferred from homology"/>
<dbReference type="InterPro" id="IPR001478">
    <property type="entry name" value="PDZ"/>
</dbReference>
<dbReference type="AlphaFoldDB" id="A0A4R6TDK5"/>
<dbReference type="Pfam" id="PF03572">
    <property type="entry name" value="Peptidase_S41"/>
    <property type="match status" value="1"/>
</dbReference>
<comment type="similarity">
    <text evidence="1 5">Belongs to the peptidase S41A family.</text>
</comment>
<dbReference type="InterPro" id="IPR029045">
    <property type="entry name" value="ClpP/crotonase-like_dom_sf"/>
</dbReference>
<evidence type="ECO:0000313" key="9">
    <source>
        <dbReference type="Proteomes" id="UP000295390"/>
    </source>
</evidence>
<comment type="caution">
    <text evidence="8">The sequence shown here is derived from an EMBL/GenBank/DDBJ whole genome shotgun (WGS) entry which is preliminary data.</text>
</comment>
<dbReference type="Proteomes" id="UP000295390">
    <property type="component" value="Unassembled WGS sequence"/>
</dbReference>
<keyword evidence="6" id="KW-0732">Signal</keyword>
<dbReference type="SUPFAM" id="SSF52096">
    <property type="entry name" value="ClpP/crotonase"/>
    <property type="match status" value="1"/>
</dbReference>
<keyword evidence="3 5" id="KW-0378">Hydrolase</keyword>
<dbReference type="InterPro" id="IPR040573">
    <property type="entry name" value="TSP_N"/>
</dbReference>
<dbReference type="EMBL" id="SNYH01000006">
    <property type="protein sequence ID" value="TDQ22880.1"/>
    <property type="molecule type" value="Genomic_DNA"/>
</dbReference>
<dbReference type="GO" id="GO:0006508">
    <property type="term" value="P:proteolysis"/>
    <property type="evidence" value="ECO:0007669"/>
    <property type="project" value="UniProtKB-KW"/>
</dbReference>
<dbReference type="Pfam" id="PF00595">
    <property type="entry name" value="PDZ"/>
    <property type="match status" value="1"/>
</dbReference>
<dbReference type="SUPFAM" id="SSF50156">
    <property type="entry name" value="PDZ domain-like"/>
    <property type="match status" value="1"/>
</dbReference>
<keyword evidence="4 5" id="KW-0720">Serine protease</keyword>
<dbReference type="InterPro" id="IPR005151">
    <property type="entry name" value="Tail-specific_protease"/>
</dbReference>
<dbReference type="InterPro" id="IPR036034">
    <property type="entry name" value="PDZ_sf"/>
</dbReference>
<organism evidence="8 9">
    <name type="scientific">Tenacibaculum caenipelagi</name>
    <dbReference type="NCBI Taxonomy" id="1325435"/>
    <lineage>
        <taxon>Bacteria</taxon>
        <taxon>Pseudomonadati</taxon>
        <taxon>Bacteroidota</taxon>
        <taxon>Flavobacteriia</taxon>
        <taxon>Flavobacteriales</taxon>
        <taxon>Flavobacteriaceae</taxon>
        <taxon>Tenacibaculum</taxon>
    </lineage>
</organism>
<dbReference type="PANTHER" id="PTHR32060:SF22">
    <property type="entry name" value="CARBOXYL-TERMINAL-PROCESSING PEPTIDASE 3, CHLOROPLASTIC"/>
    <property type="match status" value="1"/>
</dbReference>